<dbReference type="AlphaFoldDB" id="A0AAP7IAV3"/>
<evidence type="ECO:0000313" key="3">
    <source>
        <dbReference type="Proteomes" id="UP000095464"/>
    </source>
</evidence>
<feature type="non-terminal residue" evidence="2">
    <location>
        <position position="61"/>
    </location>
</feature>
<dbReference type="Proteomes" id="UP000095464">
    <property type="component" value="Unassembled WGS sequence"/>
</dbReference>
<dbReference type="EMBL" id="LNPX01000071">
    <property type="protein sequence ID" value="OEK50909.1"/>
    <property type="molecule type" value="Genomic_DNA"/>
</dbReference>
<reference evidence="3" key="1">
    <citation type="submission" date="2015-11" db="EMBL/GenBank/DDBJ databases">
        <title>Genomic diversity of Staphylococcus saprophyticus strains from urinary tract infections, animal surfaces, and fermented foods.</title>
        <authorList>
            <person name="Wolfe B.E."/>
        </authorList>
    </citation>
    <scope>NUCLEOTIDE SEQUENCE [LARGE SCALE GENOMIC DNA]</scope>
    <source>
        <strain evidence="3">738_7</strain>
    </source>
</reference>
<comment type="caution">
    <text evidence="2">The sequence shown here is derived from an EMBL/GenBank/DDBJ whole genome shotgun (WGS) entry which is preliminary data.</text>
</comment>
<gene>
    <name evidence="2" type="ORF">ASS94_14530</name>
</gene>
<accession>A0AAP7IAV3</accession>
<dbReference type="RefSeq" id="WP_069854628.1">
    <property type="nucleotide sequence ID" value="NZ_LNPX01000071.1"/>
</dbReference>
<sequence length="61" mass="7010">MSKRIITGIKDGVFVFVCSVLLALVLNFMDFDLGHNRFWAYLGNLELITFFDNRELNGLIV</sequence>
<evidence type="ECO:0000256" key="1">
    <source>
        <dbReference type="SAM" id="Phobius"/>
    </source>
</evidence>
<keyword evidence="1" id="KW-1133">Transmembrane helix</keyword>
<proteinExistence type="predicted"/>
<name>A0AAP7IAV3_9STAP</name>
<keyword evidence="1" id="KW-0812">Transmembrane</keyword>
<evidence type="ECO:0000313" key="2">
    <source>
        <dbReference type="EMBL" id="OEK50909.1"/>
    </source>
</evidence>
<organism evidence="2 3">
    <name type="scientific">Staphylococcus equorum</name>
    <dbReference type="NCBI Taxonomy" id="246432"/>
    <lineage>
        <taxon>Bacteria</taxon>
        <taxon>Bacillati</taxon>
        <taxon>Bacillota</taxon>
        <taxon>Bacilli</taxon>
        <taxon>Bacillales</taxon>
        <taxon>Staphylococcaceae</taxon>
        <taxon>Staphylococcus</taxon>
    </lineage>
</organism>
<protein>
    <submittedName>
        <fullName evidence="2">Uncharacterized protein</fullName>
    </submittedName>
</protein>
<keyword evidence="1" id="KW-0472">Membrane</keyword>
<feature type="transmembrane region" description="Helical" evidence="1">
    <location>
        <begin position="12"/>
        <end position="29"/>
    </location>
</feature>